<organism evidence="2 3">
    <name type="scientific">Actinoallomurus liliacearum</name>
    <dbReference type="NCBI Taxonomy" id="1080073"/>
    <lineage>
        <taxon>Bacteria</taxon>
        <taxon>Bacillati</taxon>
        <taxon>Actinomycetota</taxon>
        <taxon>Actinomycetes</taxon>
        <taxon>Streptosporangiales</taxon>
        <taxon>Thermomonosporaceae</taxon>
        <taxon>Actinoallomurus</taxon>
    </lineage>
</organism>
<reference evidence="3" key="1">
    <citation type="journal article" date="2019" name="Int. J. Syst. Evol. Microbiol.">
        <title>The Global Catalogue of Microorganisms (GCM) 10K type strain sequencing project: providing services to taxonomists for standard genome sequencing and annotation.</title>
        <authorList>
            <consortium name="The Broad Institute Genomics Platform"/>
            <consortium name="The Broad Institute Genome Sequencing Center for Infectious Disease"/>
            <person name="Wu L."/>
            <person name="Ma J."/>
        </authorList>
    </citation>
    <scope>NUCLEOTIDE SEQUENCE [LARGE SCALE GENOMIC DNA]</scope>
    <source>
        <strain evidence="3">JCM 17938</strain>
    </source>
</reference>
<dbReference type="RefSeq" id="WP_345362567.1">
    <property type="nucleotide sequence ID" value="NZ_BAABHJ010000026.1"/>
</dbReference>
<protein>
    <submittedName>
        <fullName evidence="2">ABC transporter permease</fullName>
    </submittedName>
</protein>
<gene>
    <name evidence="2" type="ORF">GCM10023195_62190</name>
</gene>
<keyword evidence="1" id="KW-0812">Transmembrane</keyword>
<feature type="transmembrane region" description="Helical" evidence="1">
    <location>
        <begin position="140"/>
        <end position="166"/>
    </location>
</feature>
<dbReference type="EMBL" id="BAABHJ010000026">
    <property type="protein sequence ID" value="GAA4614271.1"/>
    <property type="molecule type" value="Genomic_DNA"/>
</dbReference>
<feature type="transmembrane region" description="Helical" evidence="1">
    <location>
        <begin position="21"/>
        <end position="42"/>
    </location>
</feature>
<dbReference type="Proteomes" id="UP001500212">
    <property type="component" value="Unassembled WGS sequence"/>
</dbReference>
<keyword evidence="3" id="KW-1185">Reference proteome</keyword>
<feature type="transmembrane region" description="Helical" evidence="1">
    <location>
        <begin position="218"/>
        <end position="239"/>
    </location>
</feature>
<evidence type="ECO:0000313" key="3">
    <source>
        <dbReference type="Proteomes" id="UP001500212"/>
    </source>
</evidence>
<evidence type="ECO:0000256" key="1">
    <source>
        <dbReference type="SAM" id="Phobius"/>
    </source>
</evidence>
<evidence type="ECO:0000313" key="2">
    <source>
        <dbReference type="EMBL" id="GAA4614271.1"/>
    </source>
</evidence>
<comment type="caution">
    <text evidence="2">The sequence shown here is derived from an EMBL/GenBank/DDBJ whole genome shotgun (WGS) entry which is preliminary data.</text>
</comment>
<accession>A0ABP8TQX5</accession>
<feature type="transmembrane region" description="Helical" evidence="1">
    <location>
        <begin position="97"/>
        <end position="120"/>
    </location>
</feature>
<proteinExistence type="predicted"/>
<keyword evidence="1" id="KW-1133">Transmembrane helix</keyword>
<feature type="transmembrane region" description="Helical" evidence="1">
    <location>
        <begin position="173"/>
        <end position="198"/>
    </location>
</feature>
<sequence length="244" mass="24957">MPVTAVLRSEWIKIRSVRASFGSLIAVFAATLAITLLVFATVGRAEADNGGDPVFGAFYAINFAQIAAIAFGATAVSSEYAGGALRVSLSAVPRRNLFYAAKTAVLAGSALVVGLAASFATFFTGQAFLGRYAIGLGEPGALRACLGAGIYLALMALFAAGLTFLLRSAVAVLSLLIPFILIVSFVVGDIAGGAAAYLPDRAGQQVLRQDTTGGPGPWTGLGVTALWAAAALLAGWQAVRRRDA</sequence>
<name>A0ABP8TQX5_9ACTN</name>
<keyword evidence="1" id="KW-0472">Membrane</keyword>
<feature type="transmembrane region" description="Helical" evidence="1">
    <location>
        <begin position="54"/>
        <end position="76"/>
    </location>
</feature>